<dbReference type="Proteomes" id="UP000515161">
    <property type="component" value="Unplaced"/>
</dbReference>
<name>A0A6P8TZ92_GYMAC</name>
<evidence type="ECO:0000256" key="1">
    <source>
        <dbReference type="ARBA" id="ARBA00004236"/>
    </source>
</evidence>
<proteinExistence type="predicted"/>
<dbReference type="InterPro" id="IPR013106">
    <property type="entry name" value="Ig_V-set"/>
</dbReference>
<reference evidence="12" key="1">
    <citation type="submission" date="2025-08" db="UniProtKB">
        <authorList>
            <consortium name="RefSeq"/>
        </authorList>
    </citation>
    <scope>IDENTIFICATION</scope>
</reference>
<dbReference type="AlphaFoldDB" id="A0A6P8TZ92"/>
<sequence length="339" mass="37723">MLLLWVTLLVLHQGYTLVPVTTVPLGEYVTFTCALPTTEYGSKQLYWFKQNAGETLTLIVTLLGSTKPEFAPEFSDSRLEVKRDNKLSTLTIRRTIPEDEGMYHCLITESYGNPVWSGTYLLLKGNTQRTSNYSVVQWPTLSDPAPPGNSMTLQCSVLSKSENKTCQGDISVFWFRAGSDKSRPSIIYTDGRRQEECEILPDTQKSCVYRFSKNVSSSDAGTYYCAVASCGEILFGDVTAASLGNLQTYNIYLLCGISAISLIVISVLIHAIKKSKCECDHNKAAVSLQDYVANMNAKRNDDQWIYSTVIYTVMKTSIGGTRDKKASKRERIYAAAKAF</sequence>
<dbReference type="InterPro" id="IPR036179">
    <property type="entry name" value="Ig-like_dom_sf"/>
</dbReference>
<dbReference type="SMART" id="SM00406">
    <property type="entry name" value="IGv"/>
    <property type="match status" value="2"/>
</dbReference>
<evidence type="ECO:0000256" key="8">
    <source>
        <dbReference type="SAM" id="Phobius"/>
    </source>
</evidence>
<keyword evidence="3 9" id="KW-0732">Signal</keyword>
<evidence type="ECO:0000256" key="9">
    <source>
        <dbReference type="SAM" id="SignalP"/>
    </source>
</evidence>
<evidence type="ECO:0000256" key="5">
    <source>
        <dbReference type="ARBA" id="ARBA00023136"/>
    </source>
</evidence>
<keyword evidence="6" id="KW-1015">Disulfide bond</keyword>
<protein>
    <submittedName>
        <fullName evidence="12">Uncharacterized protein LOC117541051</fullName>
    </submittedName>
</protein>
<feature type="domain" description="Ig-like" evidence="10">
    <location>
        <begin position="148"/>
        <end position="227"/>
    </location>
</feature>
<organism evidence="11 12">
    <name type="scientific">Gymnodraco acuticeps</name>
    <name type="common">Antarctic dragonfish</name>
    <dbReference type="NCBI Taxonomy" id="8218"/>
    <lineage>
        <taxon>Eukaryota</taxon>
        <taxon>Metazoa</taxon>
        <taxon>Chordata</taxon>
        <taxon>Craniata</taxon>
        <taxon>Vertebrata</taxon>
        <taxon>Euteleostomi</taxon>
        <taxon>Actinopterygii</taxon>
        <taxon>Neopterygii</taxon>
        <taxon>Teleostei</taxon>
        <taxon>Neoteleostei</taxon>
        <taxon>Acanthomorphata</taxon>
        <taxon>Eupercaria</taxon>
        <taxon>Perciformes</taxon>
        <taxon>Notothenioidei</taxon>
        <taxon>Bathydraconidae</taxon>
        <taxon>Gymnodraco</taxon>
    </lineage>
</organism>
<dbReference type="Gene3D" id="2.60.40.10">
    <property type="entry name" value="Immunoglobulins"/>
    <property type="match status" value="2"/>
</dbReference>
<evidence type="ECO:0000313" key="12">
    <source>
        <dbReference type="RefSeq" id="XP_034063995.1"/>
    </source>
</evidence>
<dbReference type="GO" id="GO:0005886">
    <property type="term" value="C:plasma membrane"/>
    <property type="evidence" value="ECO:0007669"/>
    <property type="project" value="UniProtKB-SubCell"/>
</dbReference>
<keyword evidence="5 8" id="KW-0472">Membrane</keyword>
<dbReference type="KEGG" id="gacu:117541051"/>
<dbReference type="GO" id="GO:0009617">
    <property type="term" value="P:response to bacterium"/>
    <property type="evidence" value="ECO:0007669"/>
    <property type="project" value="TreeGrafter"/>
</dbReference>
<keyword evidence="4" id="KW-0391">Immunity</keyword>
<dbReference type="SUPFAM" id="SSF48726">
    <property type="entry name" value="Immunoglobulin"/>
    <property type="match status" value="2"/>
</dbReference>
<keyword evidence="2" id="KW-1003">Cell membrane</keyword>
<evidence type="ECO:0000256" key="7">
    <source>
        <dbReference type="ARBA" id="ARBA00023180"/>
    </source>
</evidence>
<dbReference type="Pfam" id="PF07686">
    <property type="entry name" value="V-set"/>
    <property type="match status" value="1"/>
</dbReference>
<dbReference type="InterPro" id="IPR003599">
    <property type="entry name" value="Ig_sub"/>
</dbReference>
<evidence type="ECO:0000256" key="2">
    <source>
        <dbReference type="ARBA" id="ARBA00022475"/>
    </source>
</evidence>
<evidence type="ECO:0000256" key="4">
    <source>
        <dbReference type="ARBA" id="ARBA00022859"/>
    </source>
</evidence>
<keyword evidence="7" id="KW-0325">Glycoprotein</keyword>
<dbReference type="GeneID" id="117541051"/>
<evidence type="ECO:0000256" key="6">
    <source>
        <dbReference type="ARBA" id="ARBA00023157"/>
    </source>
</evidence>
<keyword evidence="8" id="KW-1133">Transmembrane helix</keyword>
<feature type="chain" id="PRO_5027580804" evidence="9">
    <location>
        <begin position="17"/>
        <end position="339"/>
    </location>
</feature>
<dbReference type="RefSeq" id="XP_034063995.1">
    <property type="nucleotide sequence ID" value="XM_034208104.1"/>
</dbReference>
<keyword evidence="11" id="KW-1185">Reference proteome</keyword>
<dbReference type="InterPro" id="IPR007110">
    <property type="entry name" value="Ig-like_dom"/>
</dbReference>
<dbReference type="InterPro" id="IPR013783">
    <property type="entry name" value="Ig-like_fold"/>
</dbReference>
<comment type="subcellular location">
    <subcellularLocation>
        <location evidence="1">Cell membrane</location>
    </subcellularLocation>
</comment>
<dbReference type="InterPro" id="IPR052051">
    <property type="entry name" value="TCR_complex_component"/>
</dbReference>
<evidence type="ECO:0000259" key="10">
    <source>
        <dbReference type="PROSITE" id="PS50835"/>
    </source>
</evidence>
<keyword evidence="8" id="KW-0812">Transmembrane</keyword>
<dbReference type="PANTHER" id="PTHR19433">
    <property type="entry name" value="T-CELL RECEPTOR ALPHA CHAIN V REGION-RELATED"/>
    <property type="match status" value="1"/>
</dbReference>
<dbReference type="CDD" id="cd00099">
    <property type="entry name" value="IgV"/>
    <property type="match status" value="1"/>
</dbReference>
<dbReference type="OrthoDB" id="8947657at2759"/>
<evidence type="ECO:0000256" key="3">
    <source>
        <dbReference type="ARBA" id="ARBA00022729"/>
    </source>
</evidence>
<feature type="domain" description="Ig-like" evidence="10">
    <location>
        <begin position="26"/>
        <end position="110"/>
    </location>
</feature>
<evidence type="ECO:0000313" key="11">
    <source>
        <dbReference type="Proteomes" id="UP000515161"/>
    </source>
</evidence>
<dbReference type="PANTHER" id="PTHR19433:SF111">
    <property type="entry name" value="T CELL RECEPTOR ALPHA VARIABLE 4"/>
    <property type="match status" value="1"/>
</dbReference>
<dbReference type="InParanoid" id="A0A6P8TZ92"/>
<dbReference type="SMART" id="SM00409">
    <property type="entry name" value="IG"/>
    <property type="match status" value="2"/>
</dbReference>
<accession>A0A6P8TZ92</accession>
<feature type="transmembrane region" description="Helical" evidence="8">
    <location>
        <begin position="251"/>
        <end position="272"/>
    </location>
</feature>
<feature type="signal peptide" evidence="9">
    <location>
        <begin position="1"/>
        <end position="16"/>
    </location>
</feature>
<gene>
    <name evidence="12" type="primary">LOC117541051</name>
</gene>
<dbReference type="PROSITE" id="PS50835">
    <property type="entry name" value="IG_LIKE"/>
    <property type="match status" value="2"/>
</dbReference>
<dbReference type="GO" id="GO:0002376">
    <property type="term" value="P:immune system process"/>
    <property type="evidence" value="ECO:0007669"/>
    <property type="project" value="UniProtKB-KW"/>
</dbReference>